<dbReference type="EMBL" id="CAFBOL010000029">
    <property type="protein sequence ID" value="CAB4988749.1"/>
    <property type="molecule type" value="Genomic_DNA"/>
</dbReference>
<protein>
    <submittedName>
        <fullName evidence="4">Unannotated protein</fullName>
    </submittedName>
</protein>
<evidence type="ECO:0000313" key="5">
    <source>
        <dbReference type="EMBL" id="CAB4938505.1"/>
    </source>
</evidence>
<evidence type="ECO:0000313" key="4">
    <source>
        <dbReference type="EMBL" id="CAB4852865.1"/>
    </source>
</evidence>
<name>A0A6J7C679_9ZZZZ</name>
<dbReference type="EMBL" id="CAFBIY010000166">
    <property type="protein sequence ID" value="CAB4852865.1"/>
    <property type="molecule type" value="Genomic_DNA"/>
</dbReference>
<evidence type="ECO:0000313" key="1">
    <source>
        <dbReference type="EMBL" id="CAB4365222.1"/>
    </source>
</evidence>
<proteinExistence type="predicted"/>
<evidence type="ECO:0000313" key="3">
    <source>
        <dbReference type="EMBL" id="CAB4810377.1"/>
    </source>
</evidence>
<dbReference type="EMBL" id="CAEZYF010000001">
    <property type="protein sequence ID" value="CAB4702261.1"/>
    <property type="molecule type" value="Genomic_DNA"/>
</dbReference>
<reference evidence="4" key="1">
    <citation type="submission" date="2020-05" db="EMBL/GenBank/DDBJ databases">
        <authorList>
            <person name="Chiriac C."/>
            <person name="Salcher M."/>
            <person name="Ghai R."/>
            <person name="Kavagutti S V."/>
        </authorList>
    </citation>
    <scope>NUCLEOTIDE SEQUENCE</scope>
</reference>
<gene>
    <name evidence="2" type="ORF">UFOPK2656_00130</name>
    <name evidence="3" type="ORF">UFOPK3099_00694</name>
    <name evidence="4" type="ORF">UFOPK3267_02387</name>
    <name evidence="5" type="ORF">UFOPK3651_01980</name>
    <name evidence="6" type="ORF">UFOPK3931_01340</name>
    <name evidence="1" type="ORF">UFOPK4189_02971</name>
</gene>
<sequence>MARGALADNLTALAALAEKGVVSGAVARERTLPVLAPFVDLLPHGALQRGSVVGCHGVAGVSLAIALAAGPSAEGAWVGVAGLPGLGVAAAVELGVAADRLVLVNEPTGSGADGTRFDDARWAEVLAAMIDGFDVLVLGPGTERVRAGTARRLMARLQARGAVAIVVGAPDAGPFGTDLTLQADSSQWQGLGDGHGVARGRRSVVQVAGRRVPRPRRAPLWLPGADGCIATIEQSHGTVVPLRPTG</sequence>
<evidence type="ECO:0000313" key="2">
    <source>
        <dbReference type="EMBL" id="CAB4702261.1"/>
    </source>
</evidence>
<dbReference type="EMBL" id="CAFBMT010000010">
    <property type="protein sequence ID" value="CAB4938505.1"/>
    <property type="molecule type" value="Genomic_DNA"/>
</dbReference>
<organism evidence="4">
    <name type="scientific">freshwater metagenome</name>
    <dbReference type="NCBI Taxonomy" id="449393"/>
    <lineage>
        <taxon>unclassified sequences</taxon>
        <taxon>metagenomes</taxon>
        <taxon>ecological metagenomes</taxon>
    </lineage>
</organism>
<dbReference type="EMBL" id="CAFAAV010000038">
    <property type="protein sequence ID" value="CAB4810377.1"/>
    <property type="molecule type" value="Genomic_DNA"/>
</dbReference>
<accession>A0A6J7C679</accession>
<dbReference type="EMBL" id="CAESGF010000026">
    <property type="protein sequence ID" value="CAB4365222.1"/>
    <property type="molecule type" value="Genomic_DNA"/>
</dbReference>
<dbReference type="AlphaFoldDB" id="A0A6J7C679"/>
<evidence type="ECO:0000313" key="6">
    <source>
        <dbReference type="EMBL" id="CAB4988749.1"/>
    </source>
</evidence>